<evidence type="ECO:0000256" key="1">
    <source>
        <dbReference type="SAM" id="MobiDB-lite"/>
    </source>
</evidence>
<accession>A0A3A3Z0U0</accession>
<evidence type="ECO:0000313" key="4">
    <source>
        <dbReference type="Proteomes" id="UP000265614"/>
    </source>
</evidence>
<comment type="caution">
    <text evidence="3">The sequence shown here is derived from an EMBL/GenBank/DDBJ whole genome shotgun (WGS) entry which is preliminary data.</text>
</comment>
<dbReference type="Proteomes" id="UP000265614">
    <property type="component" value="Unassembled WGS sequence"/>
</dbReference>
<dbReference type="EMBL" id="QZEZ01000004">
    <property type="protein sequence ID" value="RJK96121.1"/>
    <property type="molecule type" value="Genomic_DNA"/>
</dbReference>
<dbReference type="Pfam" id="PF09350">
    <property type="entry name" value="DJC28_CD"/>
    <property type="match status" value="1"/>
</dbReference>
<dbReference type="AlphaFoldDB" id="A0A3A3Z0U0"/>
<name>A0A3A3Z0U0_9ACTN</name>
<feature type="region of interest" description="Disordered" evidence="1">
    <location>
        <begin position="122"/>
        <end position="169"/>
    </location>
</feature>
<gene>
    <name evidence="3" type="ORF">D5H78_10015</name>
</gene>
<keyword evidence="4" id="KW-1185">Reference proteome</keyword>
<feature type="compositionally biased region" description="Pro residues" evidence="1">
    <location>
        <begin position="126"/>
        <end position="136"/>
    </location>
</feature>
<reference evidence="3 4" key="1">
    <citation type="submission" date="2018-09" db="EMBL/GenBank/DDBJ databases">
        <title>YIM 75000 draft genome.</title>
        <authorList>
            <person name="Tang S."/>
            <person name="Feng Y."/>
        </authorList>
    </citation>
    <scope>NUCLEOTIDE SEQUENCE [LARGE SCALE GENOMIC DNA]</scope>
    <source>
        <strain evidence="3 4">YIM 75000</strain>
    </source>
</reference>
<evidence type="ECO:0000313" key="3">
    <source>
        <dbReference type="EMBL" id="RJK96121.1"/>
    </source>
</evidence>
<evidence type="ECO:0000259" key="2">
    <source>
        <dbReference type="Pfam" id="PF09350"/>
    </source>
</evidence>
<dbReference type="InterPro" id="IPR018961">
    <property type="entry name" value="DnaJ_homolog_subfam-C_membr-28"/>
</dbReference>
<feature type="domain" description="DnaJ homologue subfamily C member 28 conserved" evidence="2">
    <location>
        <begin position="4"/>
        <end position="73"/>
    </location>
</feature>
<sequence>MEDWIGQHIRRAHEQGAFDDLPGAGKPIPDLDKSWSADEWVVRWAKREGADLTLALPPALALRKERQELPDVLASRKSEQAVRDSVDAFNERLRQAYRRPQEGPPLTVAPVDVEQAVQRWRTTRPAAPPDPTPAPAPADQRNRRRWPPASGGADADPHRSGLVPQPTVCATGPGTGLDCAVNVIEAG</sequence>
<protein>
    <submittedName>
        <fullName evidence="3">DUF1992 domain-containing protein</fullName>
    </submittedName>
</protein>
<dbReference type="OrthoDB" id="3395286at2"/>
<proteinExistence type="predicted"/>
<organism evidence="3 4">
    <name type="scientific">Vallicoccus soli</name>
    <dbReference type="NCBI Taxonomy" id="2339232"/>
    <lineage>
        <taxon>Bacteria</taxon>
        <taxon>Bacillati</taxon>
        <taxon>Actinomycetota</taxon>
        <taxon>Actinomycetes</taxon>
        <taxon>Motilibacterales</taxon>
        <taxon>Vallicoccaceae</taxon>
        <taxon>Vallicoccus</taxon>
    </lineage>
</organism>